<dbReference type="PANTHER" id="PTHR11629:SF63">
    <property type="entry name" value="V-TYPE PROTON ATPASE SUBUNIT A"/>
    <property type="match status" value="1"/>
</dbReference>
<comment type="caution">
    <text evidence="11">The sequence shown here is derived from an EMBL/GenBank/DDBJ whole genome shotgun (WGS) entry which is preliminary data.</text>
</comment>
<evidence type="ECO:0000256" key="3">
    <source>
        <dbReference type="ARBA" id="ARBA00022448"/>
    </source>
</evidence>
<keyword evidence="4 8" id="KW-0812">Transmembrane</keyword>
<proteinExistence type="inferred from homology"/>
<feature type="transmembrane region" description="Helical" evidence="8">
    <location>
        <begin position="506"/>
        <end position="527"/>
    </location>
</feature>
<evidence type="ECO:0000256" key="4">
    <source>
        <dbReference type="ARBA" id="ARBA00022692"/>
    </source>
</evidence>
<accession>A0A511R571</accession>
<organism evidence="11 12">
    <name type="scientific">Meiothermus hypogaeus NBRC 106114</name>
    <dbReference type="NCBI Taxonomy" id="1227553"/>
    <lineage>
        <taxon>Bacteria</taxon>
        <taxon>Thermotogati</taxon>
        <taxon>Deinococcota</taxon>
        <taxon>Deinococci</taxon>
        <taxon>Thermales</taxon>
        <taxon>Thermaceae</taxon>
        <taxon>Meiothermus</taxon>
    </lineage>
</organism>
<feature type="transmembrane region" description="Helical" evidence="8">
    <location>
        <begin position="533"/>
        <end position="553"/>
    </location>
</feature>
<keyword evidence="3" id="KW-0813">Transport</keyword>
<dbReference type="InterPro" id="IPR040574">
    <property type="entry name" value="V_ATPase_I_N"/>
</dbReference>
<keyword evidence="7 8" id="KW-0472">Membrane</keyword>
<evidence type="ECO:0000256" key="8">
    <source>
        <dbReference type="SAM" id="Phobius"/>
    </source>
</evidence>
<evidence type="ECO:0000256" key="6">
    <source>
        <dbReference type="ARBA" id="ARBA00023065"/>
    </source>
</evidence>
<keyword evidence="6" id="KW-0406">Ion transport</keyword>
<feature type="transmembrane region" description="Helical" evidence="8">
    <location>
        <begin position="573"/>
        <end position="594"/>
    </location>
</feature>
<feature type="domain" description="V-type ATP synthase subunit I N-terminal" evidence="10">
    <location>
        <begin position="118"/>
        <end position="206"/>
    </location>
</feature>
<dbReference type="InterPro" id="IPR041276">
    <property type="entry name" value="V_ATPase_prox"/>
</dbReference>
<keyword evidence="5 8" id="KW-1133">Transmembrane helix</keyword>
<evidence type="ECO:0000256" key="2">
    <source>
        <dbReference type="ARBA" id="ARBA00009904"/>
    </source>
</evidence>
<comment type="similarity">
    <text evidence="2">Belongs to the V-ATPase 116 kDa subunit family.</text>
</comment>
<evidence type="ECO:0000313" key="11">
    <source>
        <dbReference type="EMBL" id="GEM84759.1"/>
    </source>
</evidence>
<dbReference type="Pfam" id="PF18670">
    <property type="entry name" value="V_ATPase_I_N"/>
    <property type="match status" value="1"/>
</dbReference>
<gene>
    <name evidence="11" type="ORF">MHY01S_29250</name>
</gene>
<feature type="transmembrane region" description="Helical" evidence="8">
    <location>
        <begin position="351"/>
        <end position="381"/>
    </location>
</feature>
<name>A0A511R571_9DEIN</name>
<evidence type="ECO:0000256" key="5">
    <source>
        <dbReference type="ARBA" id="ARBA00022989"/>
    </source>
</evidence>
<dbReference type="Pfam" id="PF01496">
    <property type="entry name" value="V_ATPase_I"/>
    <property type="match status" value="1"/>
</dbReference>
<evidence type="ECO:0000259" key="10">
    <source>
        <dbReference type="Pfam" id="PF18670"/>
    </source>
</evidence>
<dbReference type="Gene3D" id="3.30.70.2170">
    <property type="match status" value="1"/>
</dbReference>
<feature type="transmembrane region" description="Helical" evidence="8">
    <location>
        <begin position="473"/>
        <end position="494"/>
    </location>
</feature>
<evidence type="ECO:0000256" key="7">
    <source>
        <dbReference type="ARBA" id="ARBA00023136"/>
    </source>
</evidence>
<reference evidence="11 12" key="1">
    <citation type="submission" date="2019-07" db="EMBL/GenBank/DDBJ databases">
        <title>Whole genome shotgun sequence of Meiothermus hypogaeus NBRC 106114.</title>
        <authorList>
            <person name="Hosoyama A."/>
            <person name="Uohara A."/>
            <person name="Ohji S."/>
            <person name="Ichikawa N."/>
        </authorList>
    </citation>
    <scope>NUCLEOTIDE SEQUENCE [LARGE SCALE GENOMIC DNA]</scope>
    <source>
        <strain evidence="11 12">NBRC 106114</strain>
    </source>
</reference>
<dbReference type="Gene3D" id="1.20.1460.20">
    <property type="match status" value="1"/>
</dbReference>
<dbReference type="Proteomes" id="UP000321197">
    <property type="component" value="Unassembled WGS sequence"/>
</dbReference>
<dbReference type="PANTHER" id="PTHR11629">
    <property type="entry name" value="VACUOLAR PROTON ATPASES"/>
    <property type="match status" value="1"/>
</dbReference>
<protein>
    <submittedName>
        <fullName evidence="11">ATP synthase subunit I</fullName>
    </submittedName>
</protein>
<feature type="domain" description="Vacuolar ATPase subunit I N-terminal proximal lobe" evidence="9">
    <location>
        <begin position="5"/>
        <end position="56"/>
    </location>
</feature>
<evidence type="ECO:0000256" key="1">
    <source>
        <dbReference type="ARBA" id="ARBA00004141"/>
    </source>
</evidence>
<dbReference type="InterPro" id="IPR002490">
    <property type="entry name" value="V-ATPase_116kDa_su"/>
</dbReference>
<feature type="transmembrane region" description="Helical" evidence="8">
    <location>
        <begin position="600"/>
        <end position="625"/>
    </location>
</feature>
<evidence type="ECO:0000313" key="12">
    <source>
        <dbReference type="Proteomes" id="UP000321197"/>
    </source>
</evidence>
<evidence type="ECO:0000259" key="9">
    <source>
        <dbReference type="Pfam" id="PF18274"/>
    </source>
</evidence>
<dbReference type="AlphaFoldDB" id="A0A511R571"/>
<dbReference type="GO" id="GO:0033179">
    <property type="term" value="C:proton-transporting V-type ATPase, V0 domain"/>
    <property type="evidence" value="ECO:0007669"/>
    <property type="project" value="InterPro"/>
</dbReference>
<dbReference type="Gene3D" id="3.30.70.2750">
    <property type="match status" value="1"/>
</dbReference>
<dbReference type="GO" id="GO:0016471">
    <property type="term" value="C:vacuolar proton-transporting V-type ATPase complex"/>
    <property type="evidence" value="ECO:0007669"/>
    <property type="project" value="TreeGrafter"/>
</dbReference>
<sequence length="664" mass="72569">MIAPMEKLIVAGPKRLARALLTELQKAGVVHIDPLRPDELSEYRLSPAEEAELKRWETVASQAEQSLQVAGLAAVPSSKPFGGSLEEAEATLRPVASRAEVLGKERAALEEEIQTIELFGKAAEKLASLVQGLDESPRLGVIPFLLAKPEELEGVRKALQEALPDRFVLEAEPLENQLAAVVVVKRGELETARSTLSRLGLGELRFPGTYGTLPLSKAAARMKERARLAPEELVGIREEIARLKKESAEALTLLWTRAKDEVARYKTCADMAAGQYGIALMGWVPQKAKGRVEEALGRLRDQIVYTFEPVDEHHEGHQVPVTLENPAWAKPFELLHGFLNTPRYGTYDPTLMIAAFFPFFFGMVVGDIGIALLFGLLAYWLGSLAKARKNLVIGFLGANFGPDVVGSLSKVLWWMTGWAVVWGFIYGEAFGTFLEKLKILPGGGTIFYDPNHGGQGLIPVTINRLDFEQTATFLMLASIAFGVIQVLYAFIIRMQQGLKHGHMSHFWEGLGYLAGCVGLIAFAYNYLTQSNSGLLTAILVIGLLVFVISALLAKMPLMIAELPSKGGQILSYIRIYAVGVAGALLASLANQVGFGMAERLGFVGGILGFVVGLIILLAVIIITTLGHVLQPVRLLWIEFGTNFGFYDESGRPYRPFKSVRGEER</sequence>
<dbReference type="EMBL" id="BJXL01000128">
    <property type="protein sequence ID" value="GEM84759.1"/>
    <property type="molecule type" value="Genomic_DNA"/>
</dbReference>
<dbReference type="GO" id="GO:0046961">
    <property type="term" value="F:proton-transporting ATPase activity, rotational mechanism"/>
    <property type="evidence" value="ECO:0007669"/>
    <property type="project" value="InterPro"/>
</dbReference>
<comment type="subcellular location">
    <subcellularLocation>
        <location evidence="1">Membrane</location>
        <topology evidence="1">Multi-pass membrane protein</topology>
    </subcellularLocation>
</comment>
<dbReference type="GO" id="GO:0051117">
    <property type="term" value="F:ATPase binding"/>
    <property type="evidence" value="ECO:0007669"/>
    <property type="project" value="TreeGrafter"/>
</dbReference>
<dbReference type="GO" id="GO:0007035">
    <property type="term" value="P:vacuolar acidification"/>
    <property type="evidence" value="ECO:0007669"/>
    <property type="project" value="TreeGrafter"/>
</dbReference>
<dbReference type="Pfam" id="PF18274">
    <property type="entry name" value="V_ATPase_prox"/>
    <property type="match status" value="1"/>
</dbReference>